<sequence>MRHVPPPLAELTAHAQSLTSAGDLAGARAVLADVLDPTDADPQRATADLAVAAALHARILIALGDPHGARIWAGFAHAAEERLHGPHDERTIAAAATHAAVLQRTGNHGRAVQLYHDLVAELITLDGPDSPRVLAAQADLATAEHSAGQCTAARSRLAQAWERHRVTYGDAAPAGIKMLARLGAMQRECGHDAAGREHLALAQELCARYLPADHPLAVQVNALARRNEPDRHRCGRVTPSVGPDAPAPGVRHVSGAAPGVTPVHPTGGGPGGRHARADRPLVTPPPPDPPRFVPHPAQRPLVTPPPADPPRFVPPPPASPQVTPPPADRPPTVAPPPADPPRFVPLPPERPATVSSPAPRDPPARPERDPVRPEPDPVHPERNPVHPEPDPVRPDPDLAQADQSHAYAGSGAAPAGRPAPMGWQPSVVFPPPHPEPVRTPPPPHAVLGGGAAAQPGSSLVADRRLPVPVARPEPARSRHSALLVAVLLAGIVVAAVVVAATLPREGRGEPQASAAAPTTAAAAPAAVSSAPAAEAPSSAAPGGAPENVRLRDNRDSVSLQWGYPPGAEGPVLISGGRTGQEQRAFQQLPAGTTDYVVYGLNEQENYCFTVAVIYTVDNVAAAPQTCTDRR</sequence>
<gene>
    <name evidence="5" type="ORF">EV385_0949</name>
</gene>
<organism evidence="5 6">
    <name type="scientific">Krasilnikovia cinnamomea</name>
    <dbReference type="NCBI Taxonomy" id="349313"/>
    <lineage>
        <taxon>Bacteria</taxon>
        <taxon>Bacillati</taxon>
        <taxon>Actinomycetota</taxon>
        <taxon>Actinomycetes</taxon>
        <taxon>Micromonosporales</taxon>
        <taxon>Micromonosporaceae</taxon>
        <taxon>Krasilnikovia</taxon>
    </lineage>
</organism>
<keyword evidence="4" id="KW-1133">Transmembrane helix</keyword>
<feature type="compositionally biased region" description="Low complexity" evidence="3">
    <location>
        <begin position="406"/>
        <end position="420"/>
    </location>
</feature>
<name>A0A4Q7ZGN5_9ACTN</name>
<evidence type="ECO:0000313" key="5">
    <source>
        <dbReference type="EMBL" id="RZU49209.1"/>
    </source>
</evidence>
<reference evidence="5 6" key="1">
    <citation type="submission" date="2019-02" db="EMBL/GenBank/DDBJ databases">
        <title>Sequencing the genomes of 1000 actinobacteria strains.</title>
        <authorList>
            <person name="Klenk H.-P."/>
        </authorList>
    </citation>
    <scope>NUCLEOTIDE SEQUENCE [LARGE SCALE GENOMIC DNA]</scope>
    <source>
        <strain evidence="5 6">DSM 45162</strain>
    </source>
</reference>
<dbReference type="InterPro" id="IPR036116">
    <property type="entry name" value="FN3_sf"/>
</dbReference>
<evidence type="ECO:0008006" key="7">
    <source>
        <dbReference type="Google" id="ProtNLM"/>
    </source>
</evidence>
<dbReference type="OrthoDB" id="3351279at2"/>
<evidence type="ECO:0000256" key="3">
    <source>
        <dbReference type="SAM" id="MobiDB-lite"/>
    </source>
</evidence>
<comment type="caution">
    <text evidence="5">The sequence shown here is derived from an EMBL/GenBank/DDBJ whole genome shotgun (WGS) entry which is preliminary data.</text>
</comment>
<dbReference type="GO" id="GO:0000272">
    <property type="term" value="P:polysaccharide catabolic process"/>
    <property type="evidence" value="ECO:0007669"/>
    <property type="project" value="UniProtKB-KW"/>
</dbReference>
<dbReference type="Gene3D" id="1.25.40.10">
    <property type="entry name" value="Tetratricopeptide repeat domain"/>
    <property type="match status" value="1"/>
</dbReference>
<dbReference type="EMBL" id="SHKY01000001">
    <property type="protein sequence ID" value="RZU49209.1"/>
    <property type="molecule type" value="Genomic_DNA"/>
</dbReference>
<dbReference type="RefSeq" id="WP_130508330.1">
    <property type="nucleotide sequence ID" value="NZ_SHKY01000001.1"/>
</dbReference>
<dbReference type="InterPro" id="IPR013783">
    <property type="entry name" value="Ig-like_fold"/>
</dbReference>
<feature type="compositionally biased region" description="Basic and acidic residues" evidence="3">
    <location>
        <begin position="362"/>
        <end position="396"/>
    </location>
</feature>
<feature type="transmembrane region" description="Helical" evidence="4">
    <location>
        <begin position="481"/>
        <end position="502"/>
    </location>
</feature>
<feature type="region of interest" description="Disordered" evidence="3">
    <location>
        <begin position="229"/>
        <end position="460"/>
    </location>
</feature>
<feature type="compositionally biased region" description="Pro residues" evidence="3">
    <location>
        <begin position="282"/>
        <end position="293"/>
    </location>
</feature>
<protein>
    <recommendedName>
        <fullName evidence="7">Fibronectin type-III domain-containing protein</fullName>
    </recommendedName>
</protein>
<feature type="compositionally biased region" description="Pro residues" evidence="3">
    <location>
        <begin position="302"/>
        <end position="350"/>
    </location>
</feature>
<dbReference type="InterPro" id="IPR011990">
    <property type="entry name" value="TPR-like_helical_dom_sf"/>
</dbReference>
<evidence type="ECO:0000256" key="4">
    <source>
        <dbReference type="SAM" id="Phobius"/>
    </source>
</evidence>
<dbReference type="GO" id="GO:0016798">
    <property type="term" value="F:hydrolase activity, acting on glycosyl bonds"/>
    <property type="evidence" value="ECO:0007669"/>
    <property type="project" value="UniProtKB-KW"/>
</dbReference>
<keyword evidence="4" id="KW-0472">Membrane</keyword>
<keyword evidence="6" id="KW-1185">Reference proteome</keyword>
<keyword evidence="2" id="KW-0624">Polysaccharide degradation</keyword>
<evidence type="ECO:0000256" key="2">
    <source>
        <dbReference type="ARBA" id="ARBA00023326"/>
    </source>
</evidence>
<proteinExistence type="predicted"/>
<dbReference type="Proteomes" id="UP000292564">
    <property type="component" value="Unassembled WGS sequence"/>
</dbReference>
<dbReference type="Gene3D" id="2.60.40.10">
    <property type="entry name" value="Immunoglobulins"/>
    <property type="match status" value="1"/>
</dbReference>
<dbReference type="InterPro" id="IPR003961">
    <property type="entry name" value="FN3_dom"/>
</dbReference>
<keyword evidence="4" id="KW-0812">Transmembrane</keyword>
<evidence type="ECO:0000313" key="6">
    <source>
        <dbReference type="Proteomes" id="UP000292564"/>
    </source>
</evidence>
<feature type="compositionally biased region" description="Pro residues" evidence="3">
    <location>
        <begin position="428"/>
        <end position="444"/>
    </location>
</feature>
<dbReference type="SUPFAM" id="SSF49265">
    <property type="entry name" value="Fibronectin type III"/>
    <property type="match status" value="1"/>
</dbReference>
<feature type="region of interest" description="Disordered" evidence="3">
    <location>
        <begin position="527"/>
        <end position="549"/>
    </location>
</feature>
<keyword evidence="1" id="KW-0326">Glycosidase</keyword>
<keyword evidence="1" id="KW-0378">Hydrolase</keyword>
<dbReference type="CDD" id="cd00063">
    <property type="entry name" value="FN3"/>
    <property type="match status" value="1"/>
</dbReference>
<keyword evidence="2" id="KW-0119">Carbohydrate metabolism</keyword>
<feature type="compositionally biased region" description="Low complexity" evidence="3">
    <location>
        <begin position="527"/>
        <end position="546"/>
    </location>
</feature>
<dbReference type="AlphaFoldDB" id="A0A4Q7ZGN5"/>
<evidence type="ECO:0000256" key="1">
    <source>
        <dbReference type="ARBA" id="ARBA00023295"/>
    </source>
</evidence>
<accession>A0A4Q7ZGN5</accession>